<dbReference type="RefSeq" id="WP_280624536.1">
    <property type="nucleotide sequence ID" value="NZ_CP165735.1"/>
</dbReference>
<dbReference type="InterPro" id="IPR006059">
    <property type="entry name" value="SBP"/>
</dbReference>
<reference evidence="2" key="1">
    <citation type="submission" date="2024-07" db="EMBL/GenBank/DDBJ databases">
        <authorList>
            <person name="Li J."/>
            <person name="Wei H."/>
            <person name="Ma J."/>
        </authorList>
    </citation>
    <scope>NUCLEOTIDE SEQUENCE</scope>
    <source>
        <strain evidence="2">AMU7</strain>
    </source>
</reference>
<dbReference type="PROSITE" id="PS51318">
    <property type="entry name" value="TAT"/>
    <property type="match status" value="1"/>
</dbReference>
<accession>A0AB39YNY0</accession>
<feature type="signal peptide" evidence="1">
    <location>
        <begin position="1"/>
        <end position="20"/>
    </location>
</feature>
<gene>
    <name evidence="2" type="ORF">ABQM86_20330</name>
</gene>
<dbReference type="InterPro" id="IPR006311">
    <property type="entry name" value="TAT_signal"/>
</dbReference>
<dbReference type="Pfam" id="PF01547">
    <property type="entry name" value="SBP_bac_1"/>
    <property type="match status" value="1"/>
</dbReference>
<name>A0AB39YNY0_9MICC</name>
<evidence type="ECO:0000256" key="1">
    <source>
        <dbReference type="SAM" id="SignalP"/>
    </source>
</evidence>
<dbReference type="PROSITE" id="PS51257">
    <property type="entry name" value="PROKAR_LIPOPROTEIN"/>
    <property type="match status" value="1"/>
</dbReference>
<feature type="chain" id="PRO_5044285444" evidence="1">
    <location>
        <begin position="21"/>
        <end position="544"/>
    </location>
</feature>
<evidence type="ECO:0000313" key="2">
    <source>
        <dbReference type="EMBL" id="XDV71276.1"/>
    </source>
</evidence>
<sequence length="544" mass="58958">MNQPSRRSVLQFLGAGALGAAFGPALVSCSTGGGSTASSSNVAPWPTFAKAVGPKPDLPSTLGPNGIDGFFKYPTDLAQSVTKTVGDGSKVSSLILSYSPPPNPAPQNIRWAAINKATNTDIQLNIVPASEYTQKLSTITASNDLPDTMLIPASPPMPRAKQFVKAKCQDLTEYLSGDNILEYPNLAALPRYAWEAMGRIDGGIYGIPNPRARAGGVLHVNRDLFDAAGAPEPWTKEQFTQSLRDITKGSTYGLGAFAGWDFSLDTMAGPFGAPNQWKEENGEFTATRQTAEFRSGIELARDLYKEGLYHPSSNTASQNDMMNQYYAKNVAAVPGNFMNYGNGTFFDRVGGNFRTDIAVPFGTEMQSWLGSGIFGYTVFKKADPERIKMLLRLCDYMAAPYGTVEWELVQKGVEGQHFKRTPDGLEMTKLASTENANTTPVSYIAKAQEFIQVPNKPEATKRAFEVYEKIVSNGTANPALGLDSETMEREESDILRKLSDVSNAVVTGRSDISAWDSAIEVYNSGSGKKIREELAKAYADQKDA</sequence>
<dbReference type="EMBL" id="CP165735">
    <property type="protein sequence ID" value="XDV71276.1"/>
    <property type="molecule type" value="Genomic_DNA"/>
</dbReference>
<dbReference type="Gene3D" id="3.40.190.10">
    <property type="entry name" value="Periplasmic binding protein-like II"/>
    <property type="match status" value="1"/>
</dbReference>
<dbReference type="AlphaFoldDB" id="A0AB39YNY0"/>
<keyword evidence="1" id="KW-0732">Signal</keyword>
<organism evidence="2">
    <name type="scientific">Paenarthrobacter sp. AMU7</name>
    <dbReference type="NCBI Taxonomy" id="3162492"/>
    <lineage>
        <taxon>Bacteria</taxon>
        <taxon>Bacillati</taxon>
        <taxon>Actinomycetota</taxon>
        <taxon>Actinomycetes</taxon>
        <taxon>Micrococcales</taxon>
        <taxon>Micrococcaceae</taxon>
        <taxon>Paenarthrobacter</taxon>
    </lineage>
</organism>
<protein>
    <submittedName>
        <fullName evidence="2">Extracellular solute-binding protein</fullName>
    </submittedName>
</protein>
<dbReference type="SUPFAM" id="SSF53850">
    <property type="entry name" value="Periplasmic binding protein-like II"/>
    <property type="match status" value="1"/>
</dbReference>
<proteinExistence type="predicted"/>